<comment type="caution">
    <text evidence="1">The sequence shown here is derived from an EMBL/GenBank/DDBJ whole genome shotgun (WGS) entry which is preliminary data.</text>
</comment>
<dbReference type="RefSeq" id="WP_086201388.1">
    <property type="nucleotide sequence ID" value="NZ_LXZG01000095.1"/>
</dbReference>
<name>A0A9X6S6N4_9LACO</name>
<accession>A0A9X6S6N4</accession>
<reference evidence="1 2" key="1">
    <citation type="submission" date="2016-05" db="EMBL/GenBank/DDBJ databases">
        <authorList>
            <person name="Lee J.-Y."/>
            <person name="Kim E.B."/>
            <person name="Choi Y.-J."/>
        </authorList>
    </citation>
    <scope>NUCLEOTIDE SEQUENCE [LARGE SCALE GENOMIC DNA]</scope>
    <source>
        <strain evidence="1 2">KLA006</strain>
    </source>
</reference>
<proteinExistence type="predicted"/>
<dbReference type="Proteomes" id="UP000218139">
    <property type="component" value="Unassembled WGS sequence"/>
</dbReference>
<evidence type="ECO:0000313" key="2">
    <source>
        <dbReference type="Proteomes" id="UP000218139"/>
    </source>
</evidence>
<organism evidence="1 2">
    <name type="scientific">Ligilactobacillus salivarius</name>
    <dbReference type="NCBI Taxonomy" id="1624"/>
    <lineage>
        <taxon>Bacteria</taxon>
        <taxon>Bacillati</taxon>
        <taxon>Bacillota</taxon>
        <taxon>Bacilli</taxon>
        <taxon>Lactobacillales</taxon>
        <taxon>Lactobacillaceae</taxon>
        <taxon>Ligilactobacillus</taxon>
    </lineage>
</organism>
<sequence>MQEISVRNAVKSNLATTPRQAMTLARQVQMLSQDKSEITINFAGITTITAVFANRLLEQLHELFGDEVWQYVKLDLASLSSHQRETIELVMTSRGRKLTEDEIGSEVD</sequence>
<evidence type="ECO:0008006" key="3">
    <source>
        <dbReference type="Google" id="ProtNLM"/>
    </source>
</evidence>
<evidence type="ECO:0000313" key="1">
    <source>
        <dbReference type="EMBL" id="PAY49217.1"/>
    </source>
</evidence>
<protein>
    <recommendedName>
        <fullName evidence="3">DUF4325 domain-containing protein</fullName>
    </recommendedName>
</protein>
<dbReference type="EMBL" id="LXZO01000044">
    <property type="protein sequence ID" value="PAY49217.1"/>
    <property type="molecule type" value="Genomic_DNA"/>
</dbReference>
<dbReference type="AlphaFoldDB" id="A0A9X6S6N4"/>
<gene>
    <name evidence="1" type="ORF">A8C52_04555</name>
</gene>